<dbReference type="EMBL" id="BAAAMU010000011">
    <property type="protein sequence ID" value="GAA1624619.1"/>
    <property type="molecule type" value="Genomic_DNA"/>
</dbReference>
<gene>
    <name evidence="1" type="ORF">GCM10009733_021660</name>
</gene>
<sequence length="67" mass="7362">MLITVAIDADPTRAQRTHFLHALSMTACAVMNLQPGQIRLTVTEIDAQARARAKRERAVLLASWTGC</sequence>
<organism evidence="1 2">
    <name type="scientific">Nonomuraea maheshkhaliensis</name>
    <dbReference type="NCBI Taxonomy" id="419590"/>
    <lineage>
        <taxon>Bacteria</taxon>
        <taxon>Bacillati</taxon>
        <taxon>Actinomycetota</taxon>
        <taxon>Actinomycetes</taxon>
        <taxon>Streptosporangiales</taxon>
        <taxon>Streptosporangiaceae</taxon>
        <taxon>Nonomuraea</taxon>
    </lineage>
</organism>
<dbReference type="RefSeq" id="WP_346103650.1">
    <property type="nucleotide sequence ID" value="NZ_BAAAMU010000011.1"/>
</dbReference>
<dbReference type="Proteomes" id="UP001500064">
    <property type="component" value="Unassembled WGS sequence"/>
</dbReference>
<evidence type="ECO:0000313" key="2">
    <source>
        <dbReference type="Proteomes" id="UP001500064"/>
    </source>
</evidence>
<accession>A0ABN2F082</accession>
<proteinExistence type="predicted"/>
<name>A0ABN2F082_9ACTN</name>
<evidence type="ECO:0000313" key="1">
    <source>
        <dbReference type="EMBL" id="GAA1624619.1"/>
    </source>
</evidence>
<protein>
    <submittedName>
        <fullName evidence="1">Uncharacterized protein</fullName>
    </submittedName>
</protein>
<keyword evidence="2" id="KW-1185">Reference proteome</keyword>
<reference evidence="1 2" key="1">
    <citation type="journal article" date="2019" name="Int. J. Syst. Evol. Microbiol.">
        <title>The Global Catalogue of Microorganisms (GCM) 10K type strain sequencing project: providing services to taxonomists for standard genome sequencing and annotation.</title>
        <authorList>
            <consortium name="The Broad Institute Genomics Platform"/>
            <consortium name="The Broad Institute Genome Sequencing Center for Infectious Disease"/>
            <person name="Wu L."/>
            <person name="Ma J."/>
        </authorList>
    </citation>
    <scope>NUCLEOTIDE SEQUENCE [LARGE SCALE GENOMIC DNA]</scope>
    <source>
        <strain evidence="1 2">JCM 13929</strain>
    </source>
</reference>
<comment type="caution">
    <text evidence="1">The sequence shown here is derived from an EMBL/GenBank/DDBJ whole genome shotgun (WGS) entry which is preliminary data.</text>
</comment>